<name>A0AAP5LPK0_PAEAM</name>
<dbReference type="RefSeq" id="WP_310145529.1">
    <property type="nucleotide sequence ID" value="NZ_JAVDTR010000021.1"/>
</dbReference>
<evidence type="ECO:0000313" key="2">
    <source>
        <dbReference type="Proteomes" id="UP001254832"/>
    </source>
</evidence>
<dbReference type="EMBL" id="JAVDTR010000021">
    <property type="protein sequence ID" value="MDR6726937.1"/>
    <property type="molecule type" value="Genomic_DNA"/>
</dbReference>
<gene>
    <name evidence="1" type="ORF">J2W91_005462</name>
</gene>
<comment type="caution">
    <text evidence="1">The sequence shown here is derived from an EMBL/GenBank/DDBJ whole genome shotgun (WGS) entry which is preliminary data.</text>
</comment>
<protein>
    <submittedName>
        <fullName evidence="1">Sporulation protein YlmC with PRC-barrel domain</fullName>
    </submittedName>
</protein>
<accession>A0AAP5LPK0</accession>
<reference evidence="1" key="1">
    <citation type="submission" date="2023-07" db="EMBL/GenBank/DDBJ databases">
        <title>Sorghum-associated microbial communities from plants grown in Nebraska, USA.</title>
        <authorList>
            <person name="Schachtman D."/>
        </authorList>
    </citation>
    <scope>NUCLEOTIDE SEQUENCE</scope>
    <source>
        <strain evidence="1">BE80</strain>
    </source>
</reference>
<proteinExistence type="predicted"/>
<dbReference type="AlphaFoldDB" id="A0AAP5LPK0"/>
<sequence>MNTLNKLIEAVESKTPIAFTYNKPGKIIGKRIGNVHAIFILELKNGSKSTKIHIVQTEGVSDSASEENFPNFRMFDIKDIDDIIILSDRPQFEIFEESYNPEWKGYSNTIAKV</sequence>
<evidence type="ECO:0000313" key="1">
    <source>
        <dbReference type="EMBL" id="MDR6726937.1"/>
    </source>
</evidence>
<organism evidence="1 2">
    <name type="scientific">Paenibacillus amylolyticus</name>
    <dbReference type="NCBI Taxonomy" id="1451"/>
    <lineage>
        <taxon>Bacteria</taxon>
        <taxon>Bacillati</taxon>
        <taxon>Bacillota</taxon>
        <taxon>Bacilli</taxon>
        <taxon>Bacillales</taxon>
        <taxon>Paenibacillaceae</taxon>
        <taxon>Paenibacillus</taxon>
    </lineage>
</organism>
<dbReference type="Proteomes" id="UP001254832">
    <property type="component" value="Unassembled WGS sequence"/>
</dbReference>